<reference evidence="1 2" key="1">
    <citation type="submission" date="2012-12" db="EMBL/GenBank/DDBJ databases">
        <authorList>
            <person name="Sencilo A."/>
            <person name="Jacobs-Sera D."/>
            <person name="Russell D.A."/>
            <person name="Ko C."/>
            <person name="Bowman C.A."/>
            <person name="Atanasova N."/>
            <person name="Osterlund E."/>
            <person name="Oksanen H.M."/>
            <person name="Bamford D.H."/>
            <person name="Hatfull G.F."/>
            <person name="Roine E."/>
            <person name="Hendrix R.W."/>
        </authorList>
    </citation>
    <scope>NUCLEOTIDE SEQUENCE [LARGE SCALE GENOMIC DNA]</scope>
</reference>
<dbReference type="EMBL" id="KC292028">
    <property type="protein sequence ID" value="AGM11819.1"/>
    <property type="molecule type" value="Genomic_DNA"/>
</dbReference>
<protein>
    <recommendedName>
        <fullName evidence="3">Rubrerythrin-like domain-containing protein</fullName>
    </recommendedName>
</protein>
<dbReference type="KEGG" id="vg:16193638"/>
<evidence type="ECO:0008006" key="3">
    <source>
        <dbReference type="Google" id="ProtNLM"/>
    </source>
</evidence>
<evidence type="ECO:0000313" key="1">
    <source>
        <dbReference type="EMBL" id="AGM11819.1"/>
    </source>
</evidence>
<evidence type="ECO:0000313" key="2">
    <source>
        <dbReference type="Proteomes" id="UP000204143"/>
    </source>
</evidence>
<dbReference type="Proteomes" id="UP000204143">
    <property type="component" value="Segment"/>
</dbReference>
<accession>R4T7R8</accession>
<gene>
    <name evidence="1" type="primary">49</name>
    <name evidence="1" type="ORF">HCTV2_49</name>
</gene>
<dbReference type="GeneID" id="16193638"/>
<keyword evidence="2" id="KW-1185">Reference proteome</keyword>
<dbReference type="SUPFAM" id="SSF57802">
    <property type="entry name" value="Rubredoxin-like"/>
    <property type="match status" value="1"/>
</dbReference>
<proteinExistence type="predicted"/>
<name>R4T7R8_9CAUD</name>
<organism evidence="1 2">
    <name type="scientific">Haloarcula californiae tailed virus 2</name>
    <dbReference type="NCBI Taxonomy" id="1273747"/>
    <lineage>
        <taxon>Viruses</taxon>
        <taxon>Duplodnaviria</taxon>
        <taxon>Heunggongvirae</taxon>
        <taxon>Uroviricota</taxon>
        <taxon>Caudoviricetes</taxon>
        <taxon>Saparoviridae</taxon>
        <taxon>Samsavirus</taxon>
        <taxon>Samsavirus crystalli</taxon>
        <taxon>Samsavirus HCTV2</taxon>
    </lineage>
</organism>
<sequence>MTALQDALVRCYSCGRTTSWQEDPPAMCPECQGFQRIVRLG</sequence>
<dbReference type="RefSeq" id="YP_008058411.1">
    <property type="nucleotide sequence ID" value="NC_021319.1"/>
</dbReference>